<gene>
    <name evidence="2" type="ORF">AVDCRST_MAG67-3652</name>
</gene>
<proteinExistence type="predicted"/>
<dbReference type="AlphaFoldDB" id="A0A6J4TLH6"/>
<feature type="compositionally biased region" description="Basic residues" evidence="1">
    <location>
        <begin position="118"/>
        <end position="128"/>
    </location>
</feature>
<feature type="compositionally biased region" description="Basic residues" evidence="1">
    <location>
        <begin position="86"/>
        <end position="110"/>
    </location>
</feature>
<organism evidence="2">
    <name type="scientific">uncultured Solirubrobacteraceae bacterium</name>
    <dbReference type="NCBI Taxonomy" id="1162706"/>
    <lineage>
        <taxon>Bacteria</taxon>
        <taxon>Bacillati</taxon>
        <taxon>Actinomycetota</taxon>
        <taxon>Thermoleophilia</taxon>
        <taxon>Solirubrobacterales</taxon>
        <taxon>Solirubrobacteraceae</taxon>
        <taxon>environmental samples</taxon>
    </lineage>
</organism>
<accession>A0A6J4TLH6</accession>
<sequence length="147" mass="17146">APAAQRRACQRPRRRGAGGAHVRELVRRALGVGHADGRACAARAHDRARRDARRHHDAQSRRLDGDVGRDRDRRDRHARFVVPALPRRHRRAGPQRRCQHRRRRVPRSRLRAADPRRRVARARRRAHDRSHLVAPDRARARRARRAA</sequence>
<protein>
    <submittedName>
        <fullName evidence="2">Uncharacterized protein</fullName>
    </submittedName>
</protein>
<feature type="non-terminal residue" evidence="2">
    <location>
        <position position="147"/>
    </location>
</feature>
<feature type="compositionally biased region" description="Basic and acidic residues" evidence="1">
    <location>
        <begin position="57"/>
        <end position="75"/>
    </location>
</feature>
<feature type="region of interest" description="Disordered" evidence="1">
    <location>
        <begin position="1"/>
        <end position="147"/>
    </location>
</feature>
<name>A0A6J4TLH6_9ACTN</name>
<feature type="compositionally biased region" description="Basic and acidic residues" evidence="1">
    <location>
        <begin position="129"/>
        <end position="138"/>
    </location>
</feature>
<reference evidence="2" key="1">
    <citation type="submission" date="2020-02" db="EMBL/GenBank/DDBJ databases">
        <authorList>
            <person name="Meier V. D."/>
        </authorList>
    </citation>
    <scope>NUCLEOTIDE SEQUENCE</scope>
    <source>
        <strain evidence="2">AVDCRST_MAG67</strain>
    </source>
</reference>
<evidence type="ECO:0000256" key="1">
    <source>
        <dbReference type="SAM" id="MobiDB-lite"/>
    </source>
</evidence>
<feature type="non-terminal residue" evidence="2">
    <location>
        <position position="1"/>
    </location>
</feature>
<dbReference type="EMBL" id="CADCVQ010000156">
    <property type="protein sequence ID" value="CAA9526577.1"/>
    <property type="molecule type" value="Genomic_DNA"/>
</dbReference>
<evidence type="ECO:0000313" key="2">
    <source>
        <dbReference type="EMBL" id="CAA9526577.1"/>
    </source>
</evidence>